<dbReference type="AlphaFoldDB" id="A0A1G2PKB0"/>
<dbReference type="EMBL" id="MHSS01000009">
    <property type="protein sequence ID" value="OHA48042.1"/>
    <property type="molecule type" value="Genomic_DNA"/>
</dbReference>
<dbReference type="STRING" id="1802362.A2806_03725"/>
<evidence type="ECO:0000313" key="2">
    <source>
        <dbReference type="Proteomes" id="UP000177629"/>
    </source>
</evidence>
<name>A0A1G2PKB0_9BACT</name>
<reference evidence="1 2" key="1">
    <citation type="journal article" date="2016" name="Nat. Commun.">
        <title>Thousands of microbial genomes shed light on interconnected biogeochemical processes in an aquifer system.</title>
        <authorList>
            <person name="Anantharaman K."/>
            <person name="Brown C.T."/>
            <person name="Hug L.A."/>
            <person name="Sharon I."/>
            <person name="Castelle C.J."/>
            <person name="Probst A.J."/>
            <person name="Thomas B.C."/>
            <person name="Singh A."/>
            <person name="Wilkins M.J."/>
            <person name="Karaoz U."/>
            <person name="Brodie E.L."/>
            <person name="Williams K.H."/>
            <person name="Hubbard S.S."/>
            <person name="Banfield J.F."/>
        </authorList>
    </citation>
    <scope>NUCLEOTIDE SEQUENCE [LARGE SCALE GENOMIC DNA]</scope>
</reference>
<accession>A0A1G2PKB0</accession>
<proteinExistence type="predicted"/>
<dbReference type="Proteomes" id="UP000177629">
    <property type="component" value="Unassembled WGS sequence"/>
</dbReference>
<gene>
    <name evidence="1" type="ORF">A2806_03725</name>
</gene>
<comment type="caution">
    <text evidence="1">The sequence shown here is derived from an EMBL/GenBank/DDBJ whole genome shotgun (WGS) entry which is preliminary data.</text>
</comment>
<protein>
    <submittedName>
        <fullName evidence="1">Uncharacterized protein</fullName>
    </submittedName>
</protein>
<evidence type="ECO:0000313" key="1">
    <source>
        <dbReference type="EMBL" id="OHA48042.1"/>
    </source>
</evidence>
<organism evidence="1 2">
    <name type="scientific">Candidatus Terrybacteria bacterium RIFCSPHIGHO2_01_FULL_48_17</name>
    <dbReference type="NCBI Taxonomy" id="1802362"/>
    <lineage>
        <taxon>Bacteria</taxon>
        <taxon>Candidatus Terryibacteriota</taxon>
    </lineage>
</organism>
<sequence>MLMPDFMQRSNRWVIGALLAIIVALFSALFVELIYPGQVLQRALERVPLIPSQQPVTPETELGQLEGQLNDEQTNFEQEGVQMDQQLESIDMELEGLP</sequence>